<keyword evidence="2 8" id="KW-0813">Transport</keyword>
<dbReference type="Proteomes" id="UP000286063">
    <property type="component" value="Unassembled WGS sequence"/>
</dbReference>
<keyword evidence="4 8" id="KW-0812">Transmembrane</keyword>
<evidence type="ECO:0000259" key="12">
    <source>
        <dbReference type="Pfam" id="PF07715"/>
    </source>
</evidence>
<keyword evidence="7 8" id="KW-0998">Cell outer membrane</keyword>
<dbReference type="AlphaFoldDB" id="A0A413IHG7"/>
<dbReference type="Pfam" id="PF07715">
    <property type="entry name" value="Plug"/>
    <property type="match status" value="1"/>
</dbReference>
<sequence>MKKKSKKKTNAGKLLLKPKPRKGQQVHYLFVIVIALLLIINLPFFTFAGNVRDSIPNYPVKGRVIDEKGIPLPGVTILLDSTSIGTVTGVDGTFSFTLPKTKGTLVFSFIGYESVKRNFVSGQTLIVTLKEKISKLDEVTVVAYGTQNKRDVIGAMSTVKASDIKDIPSPSIANLLQGRVAGMNVTNMTGAPGGGGTSITIRGFNSLSIESTRRGSEPLWVVDGVPLLSFTSPITGSNTLADIDPSTIESVQVLKDAASASIYGSRAANGVILVTTKKGGLNQSAKFSVNVSQTYSFNPKLPELTGGKAERRLRLAALNNFAQAYYDYETNTYKYVDNYYESYNEGLHYNYFWNQGYGANVPIYQDSLNPFYNNSTNLFKYYFRTGKVTDANIQLSKGYSTFSYNIGLGYYTEKGVLKNTGFSRINLIGNFNLRPFDKLEANFRMYIARTGRDRSSYDMLVSGFSQGVELEQIPSQLLEYSTVFPGPGTKAFEEAIKRYDEIKEKNEAYRLRGSFDLSYQIVKGLTLKSSVAADISLQYQNLFMPSNLDEYNETYSNGQHQRTQMLLNENLITYKHSFRDKHNIDLLAGLSYQMDQKDDIGGWGKAAPSDLIQYVPWAGNAYDTENKRQLKDFTTSMERSTLMGIFGRVNYNYLQKYLFSFTFRRDGSSKFGKNVRWGSFPSFAAGWTISDEKFMDWSCGVLDYCKLRASWGKSGRQFDQPYIALGLLEANDPFLGYPTVTPDFGLGLINQGLTWEKTDQYDFGIDMDLFNHRLAVTLDYYYRYTDKLLYLIVLPGNYSGYIQQWQNAYCISNQGVELDIKWNVLRREHFDWNLEFNIARNWNRLEKSQDERDFTNYDSPDNLNIIGKPLNGIYAYQTAGYYQDDKDVPRNFIAGEDTPLGTGQQFYRAGDRVVLDNNGDGQINYDDRVFCGSPLPLVSGGIINTLNYKGFDVNILFNYVIGRHILNKGTGASVGTITGMTMEDIAKPVFADIKHISFWQKPGDNTDYPVNRLEAGLNNFGTALAANVQNVSYIKLKTLTIGYTLPQRVRKFMGFGVRVFATGENLFTITNYKGADPESVDTVTGIDGLGNYPLSTRLTFGLTLNL</sequence>
<dbReference type="NCBIfam" id="TIGR04057">
    <property type="entry name" value="SusC_RagA_signa"/>
    <property type="match status" value="1"/>
</dbReference>
<dbReference type="InterPro" id="IPR036942">
    <property type="entry name" value="Beta-barrel_TonB_sf"/>
</dbReference>
<evidence type="ECO:0000256" key="9">
    <source>
        <dbReference type="RuleBase" id="RU003357"/>
    </source>
</evidence>
<dbReference type="GO" id="GO:0009279">
    <property type="term" value="C:cell outer membrane"/>
    <property type="evidence" value="ECO:0007669"/>
    <property type="project" value="UniProtKB-SubCell"/>
</dbReference>
<dbReference type="RefSeq" id="WP_117775754.1">
    <property type="nucleotide sequence ID" value="NZ_CAJUBB010000075.1"/>
</dbReference>
<comment type="similarity">
    <text evidence="8 9">Belongs to the TonB-dependent receptor family.</text>
</comment>
<dbReference type="InterPro" id="IPR012910">
    <property type="entry name" value="Plug_dom"/>
</dbReference>
<dbReference type="OrthoDB" id="1108421at2"/>
<dbReference type="InterPro" id="IPR000531">
    <property type="entry name" value="Beta-barrel_TonB"/>
</dbReference>
<reference evidence="13 14" key="1">
    <citation type="submission" date="2018-08" db="EMBL/GenBank/DDBJ databases">
        <title>A genome reference for cultivated species of the human gut microbiota.</title>
        <authorList>
            <person name="Zou Y."/>
            <person name="Xue W."/>
            <person name="Luo G."/>
        </authorList>
    </citation>
    <scope>NUCLEOTIDE SEQUENCE [LARGE SCALE GENOMIC DNA]</scope>
    <source>
        <strain evidence="13 14">OF02-7</strain>
    </source>
</reference>
<feature type="domain" description="TonB-dependent receptor-like beta-barrel" evidence="11">
    <location>
        <begin position="499"/>
        <end position="919"/>
    </location>
</feature>
<protein>
    <submittedName>
        <fullName evidence="13">SusC/RagA family TonB-linked outer membrane protein</fullName>
    </submittedName>
</protein>
<evidence type="ECO:0000256" key="7">
    <source>
        <dbReference type="ARBA" id="ARBA00023237"/>
    </source>
</evidence>
<dbReference type="InterPro" id="IPR039426">
    <property type="entry name" value="TonB-dep_rcpt-like"/>
</dbReference>
<dbReference type="Gene3D" id="2.60.40.1120">
    <property type="entry name" value="Carboxypeptidase-like, regulatory domain"/>
    <property type="match status" value="1"/>
</dbReference>
<keyword evidence="6 8" id="KW-0472">Membrane</keyword>
<dbReference type="InterPro" id="IPR008969">
    <property type="entry name" value="CarboxyPept-like_regulatory"/>
</dbReference>
<keyword evidence="3 8" id="KW-1134">Transmembrane beta strand</keyword>
<name>A0A413IHG7_9BACT</name>
<evidence type="ECO:0000256" key="8">
    <source>
        <dbReference type="PROSITE-ProRule" id="PRU01360"/>
    </source>
</evidence>
<dbReference type="SUPFAM" id="SSF49464">
    <property type="entry name" value="Carboxypeptidase regulatory domain-like"/>
    <property type="match status" value="1"/>
</dbReference>
<evidence type="ECO:0000256" key="2">
    <source>
        <dbReference type="ARBA" id="ARBA00022448"/>
    </source>
</evidence>
<feature type="transmembrane region" description="Helical" evidence="10">
    <location>
        <begin position="26"/>
        <end position="48"/>
    </location>
</feature>
<dbReference type="Gene3D" id="2.40.170.20">
    <property type="entry name" value="TonB-dependent receptor, beta-barrel domain"/>
    <property type="match status" value="1"/>
</dbReference>
<evidence type="ECO:0000259" key="11">
    <source>
        <dbReference type="Pfam" id="PF00593"/>
    </source>
</evidence>
<evidence type="ECO:0000256" key="1">
    <source>
        <dbReference type="ARBA" id="ARBA00004571"/>
    </source>
</evidence>
<feature type="domain" description="TonB-dependent receptor plug" evidence="12">
    <location>
        <begin position="149"/>
        <end position="271"/>
    </location>
</feature>
<dbReference type="InterPro" id="IPR023997">
    <property type="entry name" value="TonB-dep_OMP_SusC/RagA_CS"/>
</dbReference>
<organism evidence="13 14">
    <name type="scientific">Butyricimonas virosa</name>
    <dbReference type="NCBI Taxonomy" id="544645"/>
    <lineage>
        <taxon>Bacteria</taxon>
        <taxon>Pseudomonadati</taxon>
        <taxon>Bacteroidota</taxon>
        <taxon>Bacteroidia</taxon>
        <taxon>Bacteroidales</taxon>
        <taxon>Odoribacteraceae</taxon>
        <taxon>Butyricimonas</taxon>
    </lineage>
</organism>
<dbReference type="EMBL" id="QSCR01000061">
    <property type="protein sequence ID" value="RGY10989.1"/>
    <property type="molecule type" value="Genomic_DNA"/>
</dbReference>
<dbReference type="InterPro" id="IPR037066">
    <property type="entry name" value="Plug_dom_sf"/>
</dbReference>
<dbReference type="SUPFAM" id="SSF56935">
    <property type="entry name" value="Porins"/>
    <property type="match status" value="1"/>
</dbReference>
<dbReference type="NCBIfam" id="TIGR04056">
    <property type="entry name" value="OMP_RagA_SusC"/>
    <property type="match status" value="1"/>
</dbReference>
<evidence type="ECO:0000313" key="14">
    <source>
        <dbReference type="Proteomes" id="UP000286063"/>
    </source>
</evidence>
<evidence type="ECO:0000256" key="3">
    <source>
        <dbReference type="ARBA" id="ARBA00022452"/>
    </source>
</evidence>
<keyword evidence="10" id="KW-1133">Transmembrane helix</keyword>
<gene>
    <name evidence="13" type="ORF">DXA50_19835</name>
</gene>
<evidence type="ECO:0000256" key="10">
    <source>
        <dbReference type="SAM" id="Phobius"/>
    </source>
</evidence>
<comment type="subcellular location">
    <subcellularLocation>
        <location evidence="1 8">Cell outer membrane</location>
        <topology evidence="1 8">Multi-pass membrane protein</topology>
    </subcellularLocation>
</comment>
<evidence type="ECO:0000256" key="5">
    <source>
        <dbReference type="ARBA" id="ARBA00023077"/>
    </source>
</evidence>
<dbReference type="PROSITE" id="PS52016">
    <property type="entry name" value="TONB_DEPENDENT_REC_3"/>
    <property type="match status" value="1"/>
</dbReference>
<proteinExistence type="inferred from homology"/>
<dbReference type="Pfam" id="PF00593">
    <property type="entry name" value="TonB_dep_Rec_b-barrel"/>
    <property type="match status" value="1"/>
</dbReference>
<accession>A0A413IHG7</accession>
<keyword evidence="5 9" id="KW-0798">TonB box</keyword>
<evidence type="ECO:0000313" key="13">
    <source>
        <dbReference type="EMBL" id="RGY10989.1"/>
    </source>
</evidence>
<evidence type="ECO:0000256" key="6">
    <source>
        <dbReference type="ARBA" id="ARBA00023136"/>
    </source>
</evidence>
<dbReference type="InterPro" id="IPR023996">
    <property type="entry name" value="TonB-dep_OMP_SusC/RagA"/>
</dbReference>
<comment type="caution">
    <text evidence="13">The sequence shown here is derived from an EMBL/GenBank/DDBJ whole genome shotgun (WGS) entry which is preliminary data.</text>
</comment>
<evidence type="ECO:0000256" key="4">
    <source>
        <dbReference type="ARBA" id="ARBA00022692"/>
    </source>
</evidence>
<dbReference type="Pfam" id="PF13715">
    <property type="entry name" value="CarbopepD_reg_2"/>
    <property type="match status" value="1"/>
</dbReference>
<dbReference type="Gene3D" id="2.170.130.10">
    <property type="entry name" value="TonB-dependent receptor, plug domain"/>
    <property type="match status" value="1"/>
</dbReference>